<feature type="active site" evidence="8">
    <location>
        <position position="122"/>
    </location>
</feature>
<reference evidence="10 11" key="1">
    <citation type="submission" date="2022-10" db="EMBL/GenBank/DDBJ databases">
        <title>The complete genomes of actinobacterial strains from the NBC collection.</title>
        <authorList>
            <person name="Joergensen T.S."/>
            <person name="Alvarez Arevalo M."/>
            <person name="Sterndorff E.B."/>
            <person name="Faurdal D."/>
            <person name="Vuksanovic O."/>
            <person name="Mourched A.-S."/>
            <person name="Charusanti P."/>
            <person name="Shaw S."/>
            <person name="Blin K."/>
            <person name="Weber T."/>
        </authorList>
    </citation>
    <scope>NUCLEOTIDE SEQUENCE [LARGE SCALE GENOMIC DNA]</scope>
    <source>
        <strain evidence="10 11">NBC_01247</strain>
    </source>
</reference>
<keyword evidence="7 9" id="KW-0624">Polysaccharide degradation</keyword>
<dbReference type="SUPFAM" id="SSF51989">
    <property type="entry name" value="Glycosyl hydrolases family 6, cellulases"/>
    <property type="match status" value="1"/>
</dbReference>
<keyword evidence="11" id="KW-1185">Reference proteome</keyword>
<dbReference type="InterPro" id="IPR001524">
    <property type="entry name" value="Glyco_hydro_6_CS"/>
</dbReference>
<evidence type="ECO:0000256" key="9">
    <source>
        <dbReference type="RuleBase" id="RU361186"/>
    </source>
</evidence>
<dbReference type="EMBL" id="CP108482">
    <property type="protein sequence ID" value="WUS54880.1"/>
    <property type="molecule type" value="Genomic_DNA"/>
</dbReference>
<dbReference type="EC" id="3.2.1.-" evidence="9"/>
<keyword evidence="6 9" id="KW-0326">Glycosidase</keyword>
<dbReference type="PRINTS" id="PR00733">
    <property type="entry name" value="GLHYDRLASE6"/>
</dbReference>
<keyword evidence="5 9" id="KW-0119">Carbohydrate metabolism</keyword>
<dbReference type="InterPro" id="IPR036434">
    <property type="entry name" value="Beta_cellobiohydrolase_sf"/>
</dbReference>
<dbReference type="PIRSF" id="PIRSF001100">
    <property type="entry name" value="Beta_cellobiohydrolase"/>
    <property type="match status" value="1"/>
</dbReference>
<dbReference type="Proteomes" id="UP001432014">
    <property type="component" value="Chromosome"/>
</dbReference>
<evidence type="ECO:0000313" key="11">
    <source>
        <dbReference type="Proteomes" id="UP001432014"/>
    </source>
</evidence>
<dbReference type="Pfam" id="PF01341">
    <property type="entry name" value="Glyco_hydro_6"/>
    <property type="match status" value="1"/>
</dbReference>
<gene>
    <name evidence="10" type="ORF">OG469_04735</name>
</gene>
<proteinExistence type="inferred from homology"/>
<name>A0ABZ1W230_9ACTN</name>
<dbReference type="InterPro" id="IPR016288">
    <property type="entry name" value="Beta_cellobiohydrolase"/>
</dbReference>
<keyword evidence="1 9" id="KW-0732">Signal</keyword>
<dbReference type="PROSITE" id="PS00655">
    <property type="entry name" value="GLYCOSYL_HYDROL_F6_1"/>
    <property type="match status" value="1"/>
</dbReference>
<dbReference type="PANTHER" id="PTHR34876:SF4">
    <property type="entry name" value="1,4-BETA-D-GLUCAN CELLOBIOHYDROLASE C-RELATED"/>
    <property type="match status" value="1"/>
</dbReference>
<keyword evidence="2 9" id="KW-0378">Hydrolase</keyword>
<evidence type="ECO:0000256" key="5">
    <source>
        <dbReference type="ARBA" id="ARBA00023277"/>
    </source>
</evidence>
<evidence type="ECO:0000256" key="2">
    <source>
        <dbReference type="ARBA" id="ARBA00022801"/>
    </source>
</evidence>
<dbReference type="PANTHER" id="PTHR34876">
    <property type="match status" value="1"/>
</dbReference>
<feature type="chain" id="PRO_5044979931" description="Glucanase" evidence="9">
    <location>
        <begin position="28"/>
        <end position="431"/>
    </location>
</feature>
<evidence type="ECO:0000256" key="1">
    <source>
        <dbReference type="ARBA" id="ARBA00022729"/>
    </source>
</evidence>
<protein>
    <recommendedName>
        <fullName evidence="9">Glucanase</fullName>
        <ecNumber evidence="9">3.2.1.-</ecNumber>
    </recommendedName>
</protein>
<sequence>MTHRLPRTVLPAATVALVLGLAAPATASPAPPATPAGHTLPAGTRFYVDPDSDAAHQAVTDLKNHDLAGAAAMAKLASWPEATWFTGGTPAEVKAQVAKLMRDAGRTGTVPTLVAYNIPLRDCSLYSAGGAQSDAEYQAWIKAFAQGIGNGKAVVVLEPDGLANLPSDCGPASDPTGVLTAGRIADLNTAVDALEGHPGTSVYLDAGNSHWKSVGDIAQRLLQAGVARTQGFSLNVSNNLATDLNTHYGTWVSHCLWFATKGPDWANGHAESCAGQYYSSAAPNDGQPGNAVDPDDPSTWHWTDQWFQQNVGTPPTGQLTHFVVDTSRNGRGAWTPPPGKYTGDPQIWCNAPDRGIGARPTADTGVPLVDAYLWVKTVGQSDGQCNRSIPGGTVDPEYGVVDPAAGAWWPQQAQSLVRNAVPALTFNLNLH</sequence>
<feature type="signal peptide" evidence="9">
    <location>
        <begin position="1"/>
        <end position="27"/>
    </location>
</feature>
<dbReference type="RefSeq" id="WP_329500594.1">
    <property type="nucleotide sequence ID" value="NZ_CP108460.1"/>
</dbReference>
<organism evidence="10 11">
    <name type="scientific">Kitasatospora herbaricolor</name>
    <dbReference type="NCBI Taxonomy" id="68217"/>
    <lineage>
        <taxon>Bacteria</taxon>
        <taxon>Bacillati</taxon>
        <taxon>Actinomycetota</taxon>
        <taxon>Actinomycetes</taxon>
        <taxon>Kitasatosporales</taxon>
        <taxon>Streptomycetaceae</taxon>
        <taxon>Kitasatospora</taxon>
    </lineage>
</organism>
<dbReference type="Gene3D" id="3.20.20.40">
    <property type="entry name" value="1, 4-beta cellobiohydrolase"/>
    <property type="match status" value="1"/>
</dbReference>
<comment type="similarity">
    <text evidence="9">Belongs to the glycosyl hydrolase family 6.</text>
</comment>
<evidence type="ECO:0000256" key="3">
    <source>
        <dbReference type="ARBA" id="ARBA00023001"/>
    </source>
</evidence>
<evidence type="ECO:0000313" key="10">
    <source>
        <dbReference type="EMBL" id="WUS54880.1"/>
    </source>
</evidence>
<dbReference type="GO" id="GO:0016787">
    <property type="term" value="F:hydrolase activity"/>
    <property type="evidence" value="ECO:0007669"/>
    <property type="project" value="UniProtKB-KW"/>
</dbReference>
<accession>A0ABZ1W230</accession>
<keyword evidence="4" id="KW-1015">Disulfide bond</keyword>
<evidence type="ECO:0000256" key="4">
    <source>
        <dbReference type="ARBA" id="ARBA00023157"/>
    </source>
</evidence>
<evidence type="ECO:0000256" key="6">
    <source>
        <dbReference type="ARBA" id="ARBA00023295"/>
    </source>
</evidence>
<evidence type="ECO:0000256" key="7">
    <source>
        <dbReference type="ARBA" id="ARBA00023326"/>
    </source>
</evidence>
<evidence type="ECO:0000256" key="8">
    <source>
        <dbReference type="PROSITE-ProRule" id="PRU10056"/>
    </source>
</evidence>
<keyword evidence="3 9" id="KW-0136">Cellulose degradation</keyword>